<keyword evidence="2" id="KW-1185">Reference proteome</keyword>
<reference evidence="1" key="1">
    <citation type="submission" date="2020-08" db="EMBL/GenBank/DDBJ databases">
        <title>Multicomponent nature underlies the extraordinary mechanical properties of spider dragline silk.</title>
        <authorList>
            <person name="Kono N."/>
            <person name="Nakamura H."/>
            <person name="Mori M."/>
            <person name="Yoshida Y."/>
            <person name="Ohtoshi R."/>
            <person name="Malay A.D."/>
            <person name="Moran D.A.P."/>
            <person name="Tomita M."/>
            <person name="Numata K."/>
            <person name="Arakawa K."/>
        </authorList>
    </citation>
    <scope>NUCLEOTIDE SEQUENCE</scope>
</reference>
<gene>
    <name evidence="1" type="ORF">NPIL_156091</name>
</gene>
<dbReference type="Proteomes" id="UP000887013">
    <property type="component" value="Unassembled WGS sequence"/>
</dbReference>
<evidence type="ECO:0000313" key="1">
    <source>
        <dbReference type="EMBL" id="GFT63274.1"/>
    </source>
</evidence>
<evidence type="ECO:0000313" key="2">
    <source>
        <dbReference type="Proteomes" id="UP000887013"/>
    </source>
</evidence>
<dbReference type="EMBL" id="BMAW01068199">
    <property type="protein sequence ID" value="GFT63274.1"/>
    <property type="molecule type" value="Genomic_DNA"/>
</dbReference>
<proteinExistence type="predicted"/>
<accession>A0A8X6TZ85</accession>
<comment type="caution">
    <text evidence="1">The sequence shown here is derived from an EMBL/GenBank/DDBJ whole genome shotgun (WGS) entry which is preliminary data.</text>
</comment>
<sequence>MQARLLENYREEALRQEECGMEPMLRKKRKIMEKKDEENVKSRRAKNRREICACKEKSDEKNRKHMEELNLKYDITEDLRKISGSYENELSQMQEMDRKHFRRACEKKKRMKQVDSITQMEKGKVGFTIKTTSIRNEKWFVMKETDAPLFKER</sequence>
<protein>
    <submittedName>
        <fullName evidence="1">Uncharacterized protein</fullName>
    </submittedName>
</protein>
<organism evidence="1 2">
    <name type="scientific">Nephila pilipes</name>
    <name type="common">Giant wood spider</name>
    <name type="synonym">Nephila maculata</name>
    <dbReference type="NCBI Taxonomy" id="299642"/>
    <lineage>
        <taxon>Eukaryota</taxon>
        <taxon>Metazoa</taxon>
        <taxon>Ecdysozoa</taxon>
        <taxon>Arthropoda</taxon>
        <taxon>Chelicerata</taxon>
        <taxon>Arachnida</taxon>
        <taxon>Araneae</taxon>
        <taxon>Araneomorphae</taxon>
        <taxon>Entelegynae</taxon>
        <taxon>Araneoidea</taxon>
        <taxon>Nephilidae</taxon>
        <taxon>Nephila</taxon>
    </lineage>
</organism>
<dbReference type="AlphaFoldDB" id="A0A8X6TZ85"/>
<name>A0A8X6TZ85_NEPPI</name>